<evidence type="ECO:0000256" key="1">
    <source>
        <dbReference type="ARBA" id="ARBA00022729"/>
    </source>
</evidence>
<dbReference type="RefSeq" id="WP_111064164.1">
    <property type="nucleotide sequence ID" value="NZ_JBHUCU010000005.1"/>
</dbReference>
<feature type="domain" description="Secretion system C-terminal sorting" evidence="2">
    <location>
        <begin position="455"/>
        <end position="517"/>
    </location>
</feature>
<dbReference type="Pfam" id="PF18962">
    <property type="entry name" value="Por_Secre_tail"/>
    <property type="match status" value="1"/>
</dbReference>
<sequence length="524" mass="57862">MRNILTILTLTLSQFGMTQYDTLSINKMFANVNADACLFTNPSTYVAGYGIMDTSGTIIKTIYNSSFWIGAKDEDDSVRVCANMFTSNNKDFKTGPVANNYSNQNFIDQYNYIYTITSSQIQTHKNHWSQPSYVTPYDIANWPGNGNTSNGEASLLAPFVDNNGNDLYEPQLGDYPLIRGDEAMYFILNDNDGNHPHSGGKNMDMEYHFMVYQYAVNGFLDSTTFINLKVINRSQKTYNQLIVGNYVDFDIGGINDDYIGSSVDKNMVFGYNGDSFDDSGSNPYKFGANPPACGVKLLNHNMNAAGFYNNAGGIQSDPVVDSSIWRALNASWGNGLPFTYGGNGLGGNTAHNFMYDGNPNDPNSWNEASASNTVGDRRAFIASTPIDNFAPGDFICYDYAVLYSRNGGNNLLNVNGLLDVADSAQLFYNEQQHFYCQQVVLGLNETQEASNKLALFPNPTQDQFSISVEGTFTIEIYDLNGKLIASSANRNATDRIQAPKAKGIYMVKVIQDNQVTKVLKLIKA</sequence>
<dbReference type="NCBIfam" id="TIGR04183">
    <property type="entry name" value="Por_Secre_tail"/>
    <property type="match status" value="1"/>
</dbReference>
<dbReference type="Proteomes" id="UP000249248">
    <property type="component" value="Unassembled WGS sequence"/>
</dbReference>
<dbReference type="EMBL" id="QKSB01000011">
    <property type="protein sequence ID" value="PZE16117.1"/>
    <property type="molecule type" value="Genomic_DNA"/>
</dbReference>
<reference evidence="3 4" key="1">
    <citation type="submission" date="2018-06" db="EMBL/GenBank/DDBJ databases">
        <title>The draft genome sequence of Crocinitomix sp. SM1701.</title>
        <authorList>
            <person name="Zhang X."/>
        </authorList>
    </citation>
    <scope>NUCLEOTIDE SEQUENCE [LARGE SCALE GENOMIC DNA]</scope>
    <source>
        <strain evidence="3 4">SM1701</strain>
    </source>
</reference>
<name>A0A2W1MW95_9FLAO</name>
<gene>
    <name evidence="3" type="ORF">DNU06_14210</name>
</gene>
<protein>
    <recommendedName>
        <fullName evidence="2">Secretion system C-terminal sorting domain-containing protein</fullName>
    </recommendedName>
</protein>
<proteinExistence type="predicted"/>
<evidence type="ECO:0000313" key="4">
    <source>
        <dbReference type="Proteomes" id="UP000249248"/>
    </source>
</evidence>
<organism evidence="3 4">
    <name type="scientific">Putridiphycobacter roseus</name>
    <dbReference type="NCBI Taxonomy" id="2219161"/>
    <lineage>
        <taxon>Bacteria</taxon>
        <taxon>Pseudomonadati</taxon>
        <taxon>Bacteroidota</taxon>
        <taxon>Flavobacteriia</taxon>
        <taxon>Flavobacteriales</taxon>
        <taxon>Crocinitomicaceae</taxon>
        <taxon>Putridiphycobacter</taxon>
    </lineage>
</organism>
<dbReference type="OrthoDB" id="9807496at2"/>
<evidence type="ECO:0000313" key="3">
    <source>
        <dbReference type="EMBL" id="PZE16117.1"/>
    </source>
</evidence>
<evidence type="ECO:0000259" key="2">
    <source>
        <dbReference type="Pfam" id="PF18962"/>
    </source>
</evidence>
<comment type="caution">
    <text evidence="3">The sequence shown here is derived from an EMBL/GenBank/DDBJ whole genome shotgun (WGS) entry which is preliminary data.</text>
</comment>
<keyword evidence="4" id="KW-1185">Reference proteome</keyword>
<dbReference type="AlphaFoldDB" id="A0A2W1MW95"/>
<accession>A0A2W1MW95</accession>
<dbReference type="InterPro" id="IPR026444">
    <property type="entry name" value="Secre_tail"/>
</dbReference>
<keyword evidence="1" id="KW-0732">Signal</keyword>